<protein>
    <submittedName>
        <fullName evidence="4">Cell wall hydrolase/autolysin</fullName>
    </submittedName>
</protein>
<dbReference type="Pfam" id="PF01520">
    <property type="entry name" value="Amidase_3"/>
    <property type="match status" value="1"/>
</dbReference>
<gene>
    <name evidence="4" type="ordered locus">FsymDg_2566</name>
</gene>
<dbReference type="RefSeq" id="WP_013873847.1">
    <property type="nucleotide sequence ID" value="NC_015656.1"/>
</dbReference>
<evidence type="ECO:0000313" key="4">
    <source>
        <dbReference type="EMBL" id="AEH09929.1"/>
    </source>
</evidence>
<dbReference type="STRING" id="656024.FsymDg_2566"/>
<dbReference type="SMART" id="SM00646">
    <property type="entry name" value="Ami_3"/>
    <property type="match status" value="1"/>
</dbReference>
<dbReference type="InterPro" id="IPR002508">
    <property type="entry name" value="MurNAc-LAA_cat"/>
</dbReference>
<dbReference type="SUPFAM" id="SSF53187">
    <property type="entry name" value="Zn-dependent exopeptidases"/>
    <property type="match status" value="1"/>
</dbReference>
<feature type="domain" description="MurNAc-LAA" evidence="3">
    <location>
        <begin position="153"/>
        <end position="278"/>
    </location>
</feature>
<keyword evidence="5" id="KW-1185">Reference proteome</keyword>
<keyword evidence="1 4" id="KW-0378">Hydrolase</keyword>
<dbReference type="PANTHER" id="PTHR30404">
    <property type="entry name" value="N-ACETYLMURAMOYL-L-ALANINE AMIDASE"/>
    <property type="match status" value="1"/>
</dbReference>
<dbReference type="Proteomes" id="UP000001549">
    <property type="component" value="Chromosome"/>
</dbReference>
<dbReference type="PANTHER" id="PTHR30404:SF0">
    <property type="entry name" value="N-ACETYLMURAMOYL-L-ALANINE AMIDASE AMIC"/>
    <property type="match status" value="1"/>
</dbReference>
<dbReference type="GO" id="GO:0008745">
    <property type="term" value="F:N-acetylmuramoyl-L-alanine amidase activity"/>
    <property type="evidence" value="ECO:0007669"/>
    <property type="project" value="InterPro"/>
</dbReference>
<organism evidence="4 5">
    <name type="scientific">Candidatus Protofrankia datiscae</name>
    <dbReference type="NCBI Taxonomy" id="2716812"/>
    <lineage>
        <taxon>Bacteria</taxon>
        <taxon>Bacillati</taxon>
        <taxon>Actinomycetota</taxon>
        <taxon>Actinomycetes</taxon>
        <taxon>Frankiales</taxon>
        <taxon>Frankiaceae</taxon>
        <taxon>Protofrankia</taxon>
    </lineage>
</organism>
<accession>F8B321</accession>
<dbReference type="EMBL" id="CP002801">
    <property type="protein sequence ID" value="AEH09929.1"/>
    <property type="molecule type" value="Genomic_DNA"/>
</dbReference>
<dbReference type="AlphaFoldDB" id="F8B321"/>
<evidence type="ECO:0000256" key="2">
    <source>
        <dbReference type="SAM" id="MobiDB-lite"/>
    </source>
</evidence>
<dbReference type="HOGENOM" id="CLU_014322_12_1_11"/>
<dbReference type="GO" id="GO:0030288">
    <property type="term" value="C:outer membrane-bounded periplasmic space"/>
    <property type="evidence" value="ECO:0007669"/>
    <property type="project" value="TreeGrafter"/>
</dbReference>
<dbReference type="Gene3D" id="3.40.630.40">
    <property type="entry name" value="Zn-dependent exopeptidases"/>
    <property type="match status" value="1"/>
</dbReference>
<evidence type="ECO:0000313" key="5">
    <source>
        <dbReference type="Proteomes" id="UP000001549"/>
    </source>
</evidence>
<feature type="region of interest" description="Disordered" evidence="2">
    <location>
        <begin position="34"/>
        <end position="60"/>
    </location>
</feature>
<reference evidence="4 5" key="1">
    <citation type="submission" date="2011-05" db="EMBL/GenBank/DDBJ databases">
        <title>Complete sequence of chromosome of Frankia symbiont of Datisca glomerata.</title>
        <authorList>
            <consortium name="US DOE Joint Genome Institute"/>
            <person name="Lucas S."/>
            <person name="Han J."/>
            <person name="Lapidus A."/>
            <person name="Cheng J.-F."/>
            <person name="Goodwin L."/>
            <person name="Pitluck S."/>
            <person name="Peters L."/>
            <person name="Mikhailova N."/>
            <person name="Chertkov O."/>
            <person name="Teshima H."/>
            <person name="Han C."/>
            <person name="Tapia R."/>
            <person name="Land M."/>
            <person name="Hauser L."/>
            <person name="Kyrpides N."/>
            <person name="Ivanova N."/>
            <person name="Pagani I."/>
            <person name="Berry A."/>
            <person name="Pawlowski K."/>
            <person name="Persson T."/>
            <person name="Vanden Heuvel B."/>
            <person name="Benson D."/>
            <person name="Woyke T."/>
        </authorList>
    </citation>
    <scope>NUCLEOTIDE SEQUENCE [LARGE SCALE GENOMIC DNA]</scope>
    <source>
        <strain evidence="5">4085684</strain>
    </source>
</reference>
<name>F8B321_9ACTN</name>
<dbReference type="GO" id="GO:0009253">
    <property type="term" value="P:peptidoglycan catabolic process"/>
    <property type="evidence" value="ECO:0007669"/>
    <property type="project" value="InterPro"/>
</dbReference>
<dbReference type="KEGG" id="fsy:FsymDg_2566"/>
<dbReference type="CDD" id="cd02696">
    <property type="entry name" value="MurNAc-LAA"/>
    <property type="match status" value="1"/>
</dbReference>
<sequence precursor="true">MPPRWRALRPGLVVALVAVVAIVAFAVHAVRSDPPPPPLGMSGAAASPSEPTTAGAGAAARPDLMRGRTVLLDPGHNGGNAKAPAAINRKVLAGGIAKECDTVGSQTTAGYPEHAFTFDVVTRVAALLRDRGATVVLTRADGNGVGPCIDERARISNDAHADAAVSVHADGGPASGTGFHVIAPSLSPDGGNAAILAPSARLADAVGAAFERNTGETRADYIAHDGLSFRTDLGGLNLSRVPKVFIECANMRNPADAARVSDPAWRGRAAQGITDGIIAFLTAPPS</sequence>
<dbReference type="InterPro" id="IPR050695">
    <property type="entry name" value="N-acetylmuramoyl_amidase_3"/>
</dbReference>
<evidence type="ECO:0000259" key="3">
    <source>
        <dbReference type="SMART" id="SM00646"/>
    </source>
</evidence>
<evidence type="ECO:0000256" key="1">
    <source>
        <dbReference type="ARBA" id="ARBA00022801"/>
    </source>
</evidence>
<dbReference type="eggNOG" id="COG0860">
    <property type="taxonomic scope" value="Bacteria"/>
</dbReference>
<proteinExistence type="predicted"/>